<evidence type="ECO:0000313" key="2">
    <source>
        <dbReference type="EMBL" id="QID17952.1"/>
    </source>
</evidence>
<gene>
    <name evidence="2" type="ORF">G3580_10045</name>
</gene>
<dbReference type="Gene3D" id="3.30.70.1630">
    <property type="match status" value="1"/>
</dbReference>
<dbReference type="Proteomes" id="UP000501991">
    <property type="component" value="Chromosome"/>
</dbReference>
<feature type="domain" description="GCVT N-terminal" evidence="1">
    <location>
        <begin position="23"/>
        <end position="139"/>
    </location>
</feature>
<protein>
    <submittedName>
        <fullName evidence="2">Folate-binding protein YgfZ</fullName>
    </submittedName>
</protein>
<accession>A0A6C1B2S8</accession>
<dbReference type="InterPro" id="IPR006222">
    <property type="entry name" value="GCVT_N"/>
</dbReference>
<organism evidence="2 3">
    <name type="scientific">Nitrogeniibacter mangrovi</name>
    <dbReference type="NCBI Taxonomy" id="2016596"/>
    <lineage>
        <taxon>Bacteria</taxon>
        <taxon>Pseudomonadati</taxon>
        <taxon>Pseudomonadota</taxon>
        <taxon>Betaproteobacteria</taxon>
        <taxon>Rhodocyclales</taxon>
        <taxon>Zoogloeaceae</taxon>
        <taxon>Nitrogeniibacter</taxon>
    </lineage>
</organism>
<sequence>MEYWNSILAAAGLEHDALSIKSADTAAELAAARSGAIMVPLVHLRGIAAEGEDATDFLHNLFSNDVRKLPDDAAQWTSFNSPKGRMLASMLLWHADGGYRLVMAADVHEGILKKLRMFVLRSKVALQDCGEARALLGVSCDALAECLAKAGLPVPAAPMKCSQRNGISVVRLDARRALVDLPAEQLAEVWARLGEQGVRPAGTAAWHWLDVQCGIPLITQATQDDFVAQMLNYEIIGGVNFKKGCYPGQEIVARTQYLGKLKKRMYRLLGPGNAPAHVGDELFAPAFGDQAVGKLVTVAPAPNGGIEALAVLQIQAADEGQIFLGSLDGTRLRLASLPYPLDVVPVS</sequence>
<name>A0A6C1B2S8_9RHOO</name>
<dbReference type="SUPFAM" id="SSF101790">
    <property type="entry name" value="Aminomethyltransferase beta-barrel domain"/>
    <property type="match status" value="1"/>
</dbReference>
<dbReference type="InterPro" id="IPR045179">
    <property type="entry name" value="YgfZ/GcvT"/>
</dbReference>
<dbReference type="InterPro" id="IPR017703">
    <property type="entry name" value="YgfZ/GCV_T_CS"/>
</dbReference>
<dbReference type="PANTHER" id="PTHR22602">
    <property type="entry name" value="TRANSFERASE CAF17, MITOCHONDRIAL-RELATED"/>
    <property type="match status" value="1"/>
</dbReference>
<dbReference type="Pfam" id="PF01571">
    <property type="entry name" value="GCV_T"/>
    <property type="match status" value="1"/>
</dbReference>
<dbReference type="GO" id="GO:0016226">
    <property type="term" value="P:iron-sulfur cluster assembly"/>
    <property type="evidence" value="ECO:0007669"/>
    <property type="project" value="TreeGrafter"/>
</dbReference>
<reference evidence="2 3" key="1">
    <citation type="submission" date="2020-02" db="EMBL/GenBank/DDBJ databases">
        <title>Nitrogenibacter mangrovi gen. nov., sp. nov. isolated from mangrove sediment, a denitrifying betaproteobacterium.</title>
        <authorList>
            <person name="Liao H."/>
            <person name="Tian Y."/>
        </authorList>
    </citation>
    <scope>NUCLEOTIDE SEQUENCE [LARGE SCALE GENOMIC DNA]</scope>
    <source>
        <strain evidence="2 3">M9-3-2</strain>
    </source>
</reference>
<evidence type="ECO:0000313" key="3">
    <source>
        <dbReference type="Proteomes" id="UP000501991"/>
    </source>
</evidence>
<dbReference type="SUPFAM" id="SSF103025">
    <property type="entry name" value="Folate-binding domain"/>
    <property type="match status" value="1"/>
</dbReference>
<dbReference type="KEGG" id="azq:G3580_10045"/>
<dbReference type="PIRSF" id="PIRSF006487">
    <property type="entry name" value="GcvT"/>
    <property type="match status" value="1"/>
</dbReference>
<dbReference type="Gene3D" id="3.30.70.1400">
    <property type="entry name" value="Aminomethyltransferase beta-barrel domains"/>
    <property type="match status" value="1"/>
</dbReference>
<dbReference type="Gene3D" id="2.40.30.160">
    <property type="match status" value="1"/>
</dbReference>
<dbReference type="RefSeq" id="WP_173765140.1">
    <property type="nucleotide sequence ID" value="NZ_CP048836.1"/>
</dbReference>
<keyword evidence="3" id="KW-1185">Reference proteome</keyword>
<dbReference type="AlphaFoldDB" id="A0A6C1B2S8"/>
<proteinExistence type="predicted"/>
<dbReference type="NCBIfam" id="TIGR03317">
    <property type="entry name" value="ygfZ_signature"/>
    <property type="match status" value="1"/>
</dbReference>
<dbReference type="InterPro" id="IPR029043">
    <property type="entry name" value="GcvT/YgfZ_C"/>
</dbReference>
<dbReference type="EMBL" id="CP048836">
    <property type="protein sequence ID" value="QID17952.1"/>
    <property type="molecule type" value="Genomic_DNA"/>
</dbReference>
<dbReference type="PANTHER" id="PTHR22602:SF0">
    <property type="entry name" value="TRANSFERASE CAF17, MITOCHONDRIAL-RELATED"/>
    <property type="match status" value="1"/>
</dbReference>
<evidence type="ECO:0000259" key="1">
    <source>
        <dbReference type="Pfam" id="PF01571"/>
    </source>
</evidence>